<evidence type="ECO:0000256" key="1">
    <source>
        <dbReference type="SAM" id="Phobius"/>
    </source>
</evidence>
<dbReference type="Proteomes" id="UP000199394">
    <property type="component" value="Unassembled WGS sequence"/>
</dbReference>
<organism evidence="2 3">
    <name type="scientific">Eubacterium aggregans</name>
    <dbReference type="NCBI Taxonomy" id="81409"/>
    <lineage>
        <taxon>Bacteria</taxon>
        <taxon>Bacillati</taxon>
        <taxon>Bacillota</taxon>
        <taxon>Clostridia</taxon>
        <taxon>Eubacteriales</taxon>
        <taxon>Eubacteriaceae</taxon>
        <taxon>Eubacterium</taxon>
    </lineage>
</organism>
<dbReference type="RefSeq" id="WP_090304658.1">
    <property type="nucleotide sequence ID" value="NZ_FNRK01000003.1"/>
</dbReference>
<gene>
    <name evidence="2" type="ORF">SAMN04515656_10327</name>
</gene>
<protein>
    <submittedName>
        <fullName evidence="2">Uncharacterized protein</fullName>
    </submittedName>
</protein>
<dbReference type="OrthoDB" id="9925059at2"/>
<sequence length="72" mass="8265">MTVKKKIICIIIATYMVIVGAYAVCLHEMISRYGIPVLEGPAVETRDTVYVIPWPWQLDWDGHGFVMRLEVK</sequence>
<evidence type="ECO:0000313" key="2">
    <source>
        <dbReference type="EMBL" id="SEA05551.1"/>
    </source>
</evidence>
<evidence type="ECO:0000313" key="3">
    <source>
        <dbReference type="Proteomes" id="UP000199394"/>
    </source>
</evidence>
<keyword evidence="3" id="KW-1185">Reference proteome</keyword>
<name>A0A1H3Y397_9FIRM</name>
<keyword evidence="1" id="KW-1133">Transmembrane helix</keyword>
<accession>A0A1H3Y397</accession>
<dbReference type="AlphaFoldDB" id="A0A1H3Y397"/>
<dbReference type="STRING" id="81409.SAMN04515656_10327"/>
<dbReference type="EMBL" id="FNRK01000003">
    <property type="protein sequence ID" value="SEA05551.1"/>
    <property type="molecule type" value="Genomic_DNA"/>
</dbReference>
<feature type="transmembrane region" description="Helical" evidence="1">
    <location>
        <begin position="7"/>
        <end position="24"/>
    </location>
</feature>
<proteinExistence type="predicted"/>
<keyword evidence="1" id="KW-0812">Transmembrane</keyword>
<reference evidence="2 3" key="1">
    <citation type="submission" date="2016-10" db="EMBL/GenBank/DDBJ databases">
        <authorList>
            <person name="de Groot N.N."/>
        </authorList>
    </citation>
    <scope>NUCLEOTIDE SEQUENCE [LARGE SCALE GENOMIC DNA]</scope>
    <source>
        <strain evidence="2 3">SR12</strain>
    </source>
</reference>
<keyword evidence="1" id="KW-0472">Membrane</keyword>